<dbReference type="AlphaFoldDB" id="A0A444MQZ6"/>
<dbReference type="Pfam" id="PF07494">
    <property type="entry name" value="Reg_prop"/>
    <property type="match status" value="7"/>
</dbReference>
<dbReference type="EMBL" id="SBIW01000003">
    <property type="protein sequence ID" value="RWY54048.1"/>
    <property type="molecule type" value="Genomic_DNA"/>
</dbReference>
<dbReference type="InterPro" id="IPR011110">
    <property type="entry name" value="Reg_prop"/>
</dbReference>
<organism evidence="3 4">
    <name type="scientific">Mucilaginibacter gilvus</name>
    <dbReference type="NCBI Taxonomy" id="2305909"/>
    <lineage>
        <taxon>Bacteria</taxon>
        <taxon>Pseudomonadati</taxon>
        <taxon>Bacteroidota</taxon>
        <taxon>Sphingobacteriia</taxon>
        <taxon>Sphingobacteriales</taxon>
        <taxon>Sphingobacteriaceae</taxon>
        <taxon>Mucilaginibacter</taxon>
    </lineage>
</organism>
<dbReference type="InterPro" id="IPR015943">
    <property type="entry name" value="WD40/YVTN_repeat-like_dom_sf"/>
</dbReference>
<proteinExistence type="predicted"/>
<keyword evidence="4" id="KW-1185">Reference proteome</keyword>
<dbReference type="Gene3D" id="2.130.10.10">
    <property type="entry name" value="YVTN repeat-like/Quinoprotein amine dehydrogenase"/>
    <property type="match status" value="3"/>
</dbReference>
<accession>A0A444MQZ6</accession>
<evidence type="ECO:0000256" key="2">
    <source>
        <dbReference type="SAM" id="SignalP"/>
    </source>
</evidence>
<dbReference type="RefSeq" id="WP_128533483.1">
    <property type="nucleotide sequence ID" value="NZ_SBIW01000003.1"/>
</dbReference>
<gene>
    <name evidence="3" type="ORF">EPL05_08340</name>
</gene>
<evidence type="ECO:0008006" key="5">
    <source>
        <dbReference type="Google" id="ProtNLM"/>
    </source>
</evidence>
<reference evidence="3 4" key="1">
    <citation type="submission" date="2019-01" db="EMBL/GenBank/DDBJ databases">
        <title>Mucilaginibacter antarcticum sp. nov., isolated from antarctic soil.</title>
        <authorList>
            <person name="Yan Y.-Q."/>
            <person name="Du Z.-J."/>
        </authorList>
    </citation>
    <scope>NUCLEOTIDE SEQUENCE [LARGE SCALE GENOMIC DNA]</scope>
    <source>
        <strain evidence="3 4">F01003</strain>
    </source>
</reference>
<name>A0A444MQZ6_9SPHI</name>
<dbReference type="OrthoDB" id="799853at2"/>
<feature type="chain" id="PRO_5019575821" description="Hybrid sensor histidine kinase/response regulator" evidence="2">
    <location>
        <begin position="24"/>
        <end position="570"/>
    </location>
</feature>
<dbReference type="SUPFAM" id="SSF63829">
    <property type="entry name" value="Calcium-dependent phosphotriesterase"/>
    <property type="match status" value="2"/>
</dbReference>
<keyword evidence="1" id="KW-0597">Phosphoprotein</keyword>
<sequence>MHIKRLLFLLLIFLATQKAYVSAQGIVQKLTNIYSANAISQNSIQCIYQDKYGFMWFGTQDGLNKYDGYNYTTYKHIRNNSKSLPANNVLAVCEDADGNIWAATRIGGLSKYNRAYDWFINYKHDEKNNTSISNNNITYVYTDRKKNLWVGTDNGLNLYDKKTNSFKQYYHNNLPNSLSSSAIYTIYEDSTGRLWIGTDKGLNLLNTRTNGFTHFAHSKADKKSISDNIITSIAEDERHNLWLATYNGLNLLNADSTFTVYATERDKYTLNGDNPIYSLTPNFAGKLWVGTNTTLQLFDVNKKVFIDINSQPTEQDNMPNDGIYALWIDKQKALWIGTSSEGILKYDSNLNLFPSYKASANTNPSIANIIRGIAADKNSNLYLATDAGMAYYDRARAKYTLYSHNAINKNAITTNYTSCIFINKANTTVWVGFYSNGVDRYDIKTGQFKNYTIGQGTGNLNNASVYALAEDNNSQIWMGTNAGGVNVFDPKTETFKKFLHDDKNPNSIADNAIEALYCDKNGNIWAGGYSNGVSVYDARSNKFTHINSKNSGLSSDVISCFYEDNKATCG</sequence>
<evidence type="ECO:0000313" key="4">
    <source>
        <dbReference type="Proteomes" id="UP000286701"/>
    </source>
</evidence>
<feature type="signal peptide" evidence="2">
    <location>
        <begin position="1"/>
        <end position="23"/>
    </location>
</feature>
<dbReference type="Proteomes" id="UP000286701">
    <property type="component" value="Unassembled WGS sequence"/>
</dbReference>
<evidence type="ECO:0000256" key="1">
    <source>
        <dbReference type="ARBA" id="ARBA00022553"/>
    </source>
</evidence>
<keyword evidence="2" id="KW-0732">Signal</keyword>
<dbReference type="PANTHER" id="PTHR43547">
    <property type="entry name" value="TWO-COMPONENT HISTIDINE KINASE"/>
    <property type="match status" value="1"/>
</dbReference>
<dbReference type="GO" id="GO:0000155">
    <property type="term" value="F:phosphorelay sensor kinase activity"/>
    <property type="evidence" value="ECO:0007669"/>
    <property type="project" value="TreeGrafter"/>
</dbReference>
<dbReference type="PANTHER" id="PTHR43547:SF2">
    <property type="entry name" value="HYBRID SIGNAL TRANSDUCTION HISTIDINE KINASE C"/>
    <property type="match status" value="1"/>
</dbReference>
<evidence type="ECO:0000313" key="3">
    <source>
        <dbReference type="EMBL" id="RWY54048.1"/>
    </source>
</evidence>
<protein>
    <recommendedName>
        <fullName evidence="5">Hybrid sensor histidine kinase/response regulator</fullName>
    </recommendedName>
</protein>
<comment type="caution">
    <text evidence="3">The sequence shown here is derived from an EMBL/GenBank/DDBJ whole genome shotgun (WGS) entry which is preliminary data.</text>
</comment>